<evidence type="ECO:0000256" key="1">
    <source>
        <dbReference type="ARBA" id="ARBA00006844"/>
    </source>
</evidence>
<dbReference type="Pfam" id="PF00071">
    <property type="entry name" value="Ras"/>
    <property type="match status" value="1"/>
</dbReference>
<feature type="domain" description="ADF-H" evidence="4">
    <location>
        <begin position="44"/>
        <end position="93"/>
    </location>
</feature>
<comment type="caution">
    <text evidence="5">The sequence shown here is derived from an EMBL/GenBank/DDBJ whole genome shotgun (WGS) entry which is preliminary data.</text>
</comment>
<dbReference type="OrthoDB" id="1875894at2759"/>
<feature type="region of interest" description="Disordered" evidence="3">
    <location>
        <begin position="1"/>
        <end position="27"/>
    </location>
</feature>
<evidence type="ECO:0000259" key="4">
    <source>
        <dbReference type="Pfam" id="PF00241"/>
    </source>
</evidence>
<dbReference type="SUPFAM" id="SSF55753">
    <property type="entry name" value="Actin depolymerizing proteins"/>
    <property type="match status" value="1"/>
</dbReference>
<reference evidence="5 6" key="1">
    <citation type="journal article" date="2020" name="Nat. Food">
        <title>A phased Vanilla planifolia genome enables genetic improvement of flavour and production.</title>
        <authorList>
            <person name="Hasing T."/>
            <person name="Tang H."/>
            <person name="Brym M."/>
            <person name="Khazi F."/>
            <person name="Huang T."/>
            <person name="Chambers A.H."/>
        </authorList>
    </citation>
    <scope>NUCLEOTIDE SEQUENCE [LARGE SCALE GENOMIC DNA]</scope>
    <source>
        <tissue evidence="5">Leaf</tissue>
    </source>
</reference>
<dbReference type="PANTHER" id="PTHR11913">
    <property type="entry name" value="COFILIN-RELATED"/>
    <property type="match status" value="1"/>
</dbReference>
<evidence type="ECO:0000313" key="5">
    <source>
        <dbReference type="EMBL" id="KAG0497749.1"/>
    </source>
</evidence>
<evidence type="ECO:0000313" key="6">
    <source>
        <dbReference type="Proteomes" id="UP000636800"/>
    </source>
</evidence>
<dbReference type="EMBL" id="JADCNL010000001">
    <property type="protein sequence ID" value="KAG0497749.1"/>
    <property type="molecule type" value="Genomic_DNA"/>
</dbReference>
<dbReference type="InterPro" id="IPR029006">
    <property type="entry name" value="ADF-H/Gelsolin-like_dom_sf"/>
</dbReference>
<gene>
    <name evidence="5" type="ORF">HPP92_002440</name>
</gene>
<keyword evidence="2" id="KW-0009">Actin-binding</keyword>
<dbReference type="GO" id="GO:0015629">
    <property type="term" value="C:actin cytoskeleton"/>
    <property type="evidence" value="ECO:0007669"/>
    <property type="project" value="InterPro"/>
</dbReference>
<evidence type="ECO:0000256" key="3">
    <source>
        <dbReference type="SAM" id="MobiDB-lite"/>
    </source>
</evidence>
<dbReference type="Pfam" id="PF00241">
    <property type="entry name" value="Cofilin_ADF"/>
    <property type="match status" value="1"/>
</dbReference>
<dbReference type="InterPro" id="IPR017904">
    <property type="entry name" value="ADF/Cofilin"/>
</dbReference>
<dbReference type="InterPro" id="IPR027417">
    <property type="entry name" value="P-loop_NTPase"/>
</dbReference>
<dbReference type="GO" id="GO:0005525">
    <property type="term" value="F:GTP binding"/>
    <property type="evidence" value="ECO:0007669"/>
    <property type="project" value="InterPro"/>
</dbReference>
<dbReference type="Proteomes" id="UP000636800">
    <property type="component" value="Chromosome 1"/>
</dbReference>
<organism evidence="5 6">
    <name type="scientific">Vanilla planifolia</name>
    <name type="common">Vanilla</name>
    <dbReference type="NCBI Taxonomy" id="51239"/>
    <lineage>
        <taxon>Eukaryota</taxon>
        <taxon>Viridiplantae</taxon>
        <taxon>Streptophyta</taxon>
        <taxon>Embryophyta</taxon>
        <taxon>Tracheophyta</taxon>
        <taxon>Spermatophyta</taxon>
        <taxon>Magnoliopsida</taxon>
        <taxon>Liliopsida</taxon>
        <taxon>Asparagales</taxon>
        <taxon>Orchidaceae</taxon>
        <taxon>Vanilloideae</taxon>
        <taxon>Vanilleae</taxon>
        <taxon>Vanilla</taxon>
    </lineage>
</organism>
<dbReference type="SUPFAM" id="SSF52540">
    <property type="entry name" value="P-loop containing nucleoside triphosphate hydrolases"/>
    <property type="match status" value="1"/>
</dbReference>
<dbReference type="Gene3D" id="3.40.20.10">
    <property type="entry name" value="Severin"/>
    <property type="match status" value="1"/>
</dbReference>
<dbReference type="GO" id="GO:0003924">
    <property type="term" value="F:GTPase activity"/>
    <property type="evidence" value="ECO:0007669"/>
    <property type="project" value="InterPro"/>
</dbReference>
<dbReference type="AlphaFoldDB" id="A0A835RTF0"/>
<keyword evidence="6" id="KW-1185">Reference proteome</keyword>
<dbReference type="InterPro" id="IPR002108">
    <property type="entry name" value="ADF-H"/>
</dbReference>
<comment type="similarity">
    <text evidence="1">Belongs to the actin-binding proteins ADF family.</text>
</comment>
<protein>
    <recommendedName>
        <fullName evidence="4">ADF-H domain-containing protein</fullName>
    </recommendedName>
</protein>
<dbReference type="GO" id="GO:0030042">
    <property type="term" value="P:actin filament depolymerization"/>
    <property type="evidence" value="ECO:0007669"/>
    <property type="project" value="InterPro"/>
</dbReference>
<sequence length="327" mass="36650">MMGLESSPSCNVASGNKPNHGAYRKSKRTFPIHRLQNRCEEPRITVEQLVEPNESYNDFTNSLPLENCGYAVFDFDYITEETCQISKIYFISWETAHALPVVHVSYRGRNLCLVSRSGQNNTTRGGRNVPCSAALPASKPLTWHLIPPSDRVYDVTRRESFSNLSEVWAKEVELHCTNQDCVKMLVGNKVDKMKENPLQLKCKVARGKGEGSSFDGDEAKGHEDFENGKNVIGLVFADVEMHLKGLKQVDYRPHVLEVNGDDDIKGAGIISTSATLLPQQAKPWCLSVKKLAVHFEFDQEIEEDLPDTSAFKNRCKEPWTTLSSLGT</sequence>
<evidence type="ECO:0000256" key="2">
    <source>
        <dbReference type="ARBA" id="ARBA00023203"/>
    </source>
</evidence>
<accession>A0A835RTF0</accession>
<dbReference type="InterPro" id="IPR001806">
    <property type="entry name" value="Small_GTPase"/>
</dbReference>
<name>A0A835RTF0_VANPL</name>
<dbReference type="GO" id="GO:0003779">
    <property type="term" value="F:actin binding"/>
    <property type="evidence" value="ECO:0007669"/>
    <property type="project" value="UniProtKB-KW"/>
</dbReference>
<dbReference type="Gene3D" id="3.40.50.300">
    <property type="entry name" value="P-loop containing nucleotide triphosphate hydrolases"/>
    <property type="match status" value="1"/>
</dbReference>
<proteinExistence type="inferred from homology"/>
<feature type="compositionally biased region" description="Polar residues" evidence="3">
    <location>
        <begin position="1"/>
        <end position="17"/>
    </location>
</feature>